<dbReference type="GO" id="GO:0005794">
    <property type="term" value="C:Golgi apparatus"/>
    <property type="evidence" value="ECO:0007669"/>
    <property type="project" value="TreeGrafter"/>
</dbReference>
<keyword evidence="9" id="KW-1133">Transmembrane helix</keyword>
<comment type="catalytic activity">
    <reaction evidence="1">
        <text>[heparosan-N-sulfate](n) = [heparan-N-sulfate](n)</text>
        <dbReference type="Rhea" id="RHEA:20197"/>
        <dbReference type="Rhea" id="RHEA-COMP:9556"/>
        <dbReference type="Rhea" id="RHEA-COMP:9557"/>
        <dbReference type="ChEBI" id="CHEBI:58041"/>
        <dbReference type="ChEBI" id="CHEBI:58287"/>
        <dbReference type="EC" id="5.1.3.17"/>
    </reaction>
</comment>
<accession>A0A016TP51</accession>
<keyword evidence="13" id="KW-0732">Signal</keyword>
<evidence type="ECO:0000256" key="7">
    <source>
        <dbReference type="ARBA" id="ARBA00022692"/>
    </source>
</evidence>
<comment type="similarity">
    <text evidence="5">Belongs to the D-glucuronyl C5-epimerase family.</text>
</comment>
<keyword evidence="8" id="KW-0735">Signal-anchor</keyword>
<gene>
    <name evidence="16" type="primary">Acey_s0087.g2057</name>
    <name evidence="16" type="synonym">Acey-hse-5</name>
    <name evidence="16" type="ORF">Y032_0087g2057</name>
</gene>
<evidence type="ECO:0000259" key="15">
    <source>
        <dbReference type="Pfam" id="PF21174"/>
    </source>
</evidence>
<reference evidence="17" key="1">
    <citation type="journal article" date="2015" name="Nat. Genet.">
        <title>The genome and transcriptome of the zoonotic hookworm Ancylostoma ceylanicum identify infection-specific gene families.</title>
        <authorList>
            <person name="Schwarz E.M."/>
            <person name="Hu Y."/>
            <person name="Antoshechkin I."/>
            <person name="Miller M.M."/>
            <person name="Sternberg P.W."/>
            <person name="Aroian R.V."/>
        </authorList>
    </citation>
    <scope>NUCLEOTIDE SEQUENCE</scope>
    <source>
        <strain evidence="17">HY135</strain>
    </source>
</reference>
<evidence type="ECO:0000256" key="4">
    <source>
        <dbReference type="ARBA" id="ARBA00005093"/>
    </source>
</evidence>
<dbReference type="EMBL" id="JARK01001423">
    <property type="protein sequence ID" value="EYC04520.1"/>
    <property type="molecule type" value="Genomic_DNA"/>
</dbReference>
<evidence type="ECO:0000256" key="8">
    <source>
        <dbReference type="ARBA" id="ARBA00022968"/>
    </source>
</evidence>
<evidence type="ECO:0000256" key="6">
    <source>
        <dbReference type="ARBA" id="ARBA00012087"/>
    </source>
</evidence>
<evidence type="ECO:0000256" key="2">
    <source>
        <dbReference type="ARBA" id="ARBA00004606"/>
    </source>
</evidence>
<dbReference type="PANTHER" id="PTHR13174">
    <property type="entry name" value="D-GLUCURONYL C5-EPIMERASE"/>
    <property type="match status" value="1"/>
</dbReference>
<dbReference type="GO" id="GO:0047464">
    <property type="term" value="F:heparosan-N-sulfate-glucuronate 5-epimerase activity"/>
    <property type="evidence" value="ECO:0007669"/>
    <property type="project" value="UniProtKB-EC"/>
</dbReference>
<evidence type="ECO:0000256" key="11">
    <source>
        <dbReference type="ARBA" id="ARBA00023235"/>
    </source>
</evidence>
<dbReference type="Proteomes" id="UP000024635">
    <property type="component" value="Unassembled WGS sequence"/>
</dbReference>
<protein>
    <recommendedName>
        <fullName evidence="6">heparosan-N-sulfate-glucuronate 5-epimerase</fullName>
        <ecNumber evidence="6">5.1.3.17</ecNumber>
    </recommendedName>
</protein>
<feature type="signal peptide" evidence="13">
    <location>
        <begin position="1"/>
        <end position="26"/>
    </location>
</feature>
<evidence type="ECO:0000313" key="16">
    <source>
        <dbReference type="EMBL" id="EYC04520.1"/>
    </source>
</evidence>
<keyword evidence="10" id="KW-0472">Membrane</keyword>
<organism evidence="16 17">
    <name type="scientific">Ancylostoma ceylanicum</name>
    <dbReference type="NCBI Taxonomy" id="53326"/>
    <lineage>
        <taxon>Eukaryota</taxon>
        <taxon>Metazoa</taxon>
        <taxon>Ecdysozoa</taxon>
        <taxon>Nematoda</taxon>
        <taxon>Chromadorea</taxon>
        <taxon>Rhabditida</taxon>
        <taxon>Rhabditina</taxon>
        <taxon>Rhabditomorpha</taxon>
        <taxon>Strongyloidea</taxon>
        <taxon>Ancylostomatidae</taxon>
        <taxon>Ancylostomatinae</taxon>
        <taxon>Ancylostoma</taxon>
    </lineage>
</organism>
<evidence type="ECO:0000256" key="13">
    <source>
        <dbReference type="SAM" id="SignalP"/>
    </source>
</evidence>
<keyword evidence="11" id="KW-0413">Isomerase</keyword>
<dbReference type="AlphaFoldDB" id="A0A016TP51"/>
<evidence type="ECO:0000256" key="1">
    <source>
        <dbReference type="ARBA" id="ARBA00000434"/>
    </source>
</evidence>
<dbReference type="Pfam" id="PF06662">
    <property type="entry name" value="C5-epim_C"/>
    <property type="match status" value="1"/>
</dbReference>
<feature type="chain" id="PRO_5001487833" description="heparosan-N-sulfate-glucuronate 5-epimerase" evidence="13">
    <location>
        <begin position="27"/>
        <end position="653"/>
    </location>
</feature>
<name>A0A016TP51_9BILA</name>
<dbReference type="UniPathway" id="UPA00862"/>
<evidence type="ECO:0000256" key="12">
    <source>
        <dbReference type="ARBA" id="ARBA00037847"/>
    </source>
</evidence>
<proteinExistence type="inferred from homology"/>
<keyword evidence="7" id="KW-0812">Transmembrane</keyword>
<evidence type="ECO:0000256" key="9">
    <source>
        <dbReference type="ARBA" id="ARBA00022989"/>
    </source>
</evidence>
<dbReference type="Pfam" id="PF21174">
    <property type="entry name" value="Glce_b_sandwich"/>
    <property type="match status" value="1"/>
</dbReference>
<comment type="subcellular location">
    <subcellularLocation>
        <location evidence="12">Endomembrane system</location>
        <topology evidence="12">Single-pass membrane protein</topology>
    </subcellularLocation>
    <subcellularLocation>
        <location evidence="2">Membrane</location>
        <topology evidence="2">Single-pass type II membrane protein</topology>
    </subcellularLocation>
</comment>
<dbReference type="InterPro" id="IPR010598">
    <property type="entry name" value="C5-epim_C"/>
</dbReference>
<dbReference type="GO" id="GO:0030210">
    <property type="term" value="P:heparin proteoglycan biosynthetic process"/>
    <property type="evidence" value="ECO:0007669"/>
    <property type="project" value="UniProtKB-UniPathway"/>
</dbReference>
<feature type="domain" description="D-glucuronyl C5-epimerase beta-sandwich" evidence="15">
    <location>
        <begin position="234"/>
        <end position="370"/>
    </location>
</feature>
<evidence type="ECO:0000313" key="17">
    <source>
        <dbReference type="Proteomes" id="UP000024635"/>
    </source>
</evidence>
<dbReference type="InterPro" id="IPR039721">
    <property type="entry name" value="C5-epimerase"/>
</dbReference>
<comment type="pathway">
    <text evidence="3">Glycan metabolism; heparin biosynthesis.</text>
</comment>
<dbReference type="OrthoDB" id="5914444at2759"/>
<dbReference type="EC" id="5.1.3.17" evidence="6"/>
<feature type="domain" description="D-glucuronyl C5-epimerase C-terminal" evidence="14">
    <location>
        <begin position="399"/>
        <end position="596"/>
    </location>
</feature>
<comment type="pathway">
    <text evidence="4">Glycan metabolism; heparan sulfate biosynthesis.</text>
</comment>
<evidence type="ECO:0000256" key="3">
    <source>
        <dbReference type="ARBA" id="ARBA00004841"/>
    </source>
</evidence>
<keyword evidence="17" id="KW-1185">Reference proteome</keyword>
<evidence type="ECO:0000256" key="5">
    <source>
        <dbReference type="ARBA" id="ARBA00005584"/>
    </source>
</evidence>
<sequence>MIRWRSLKSSLLFGGICLTLLLLNKSFVEEYEKQEKNPYRNDVVGSTRDAVPTSAGCDPTILDELDRLRKGRSKARCSANNGKEMTCMRDENEYYFPFSFIKKQYDVTGKMSKDGSRFELFTSYSKIRVPDGDSYDPKGPFGHFATYSVETRERVRCISGETGVPMSTQWSSTPYYYPIQIAQYGLQHYSRMIVNKTETQTIIKGLESAEWKGSAAMHDTSERVFYRDAERGGVVNISTTGELQNAGCYVFLEPLPRLHVLSFDWFPVENASFTILVRIIESDLLVLLNYVGEHDSRCVWNDSVSFPGAEQVSFSVSLGKLQNQWYSVTRDALVDASRALSSMNTSKKKEGNVVLHPGDIKVVSLGFRGRVSVRQRIEQSESAHRKSFLTAADWLISNQDEKGGWAVPVERAIADRRLVLPAGWYSAMAQGHGLSLLTRAYAATHNITYLVAASKALDLFGTDASDGGIRNTLFNYVWYEEYPTSPGSFVLNGFMYSLIGLFDLSNVSIGDDVPDEVRIGSERASVLFSEGMDSLRALLPLYDTGSGSIYDLRHVGLRTAPNLARWDYHAVHVYLLKWLVQITGDKTLNETADRWIAYSWGYLDDQVPSLLSVIPRLEPVGLACPNGRLRYPVARFMNIPGKALCLTLIHDWD</sequence>
<dbReference type="GO" id="GO:0015012">
    <property type="term" value="P:heparan sulfate proteoglycan biosynthetic process"/>
    <property type="evidence" value="ECO:0007669"/>
    <property type="project" value="InterPro"/>
</dbReference>
<evidence type="ECO:0000259" key="14">
    <source>
        <dbReference type="Pfam" id="PF06662"/>
    </source>
</evidence>
<dbReference type="PANTHER" id="PTHR13174:SF3">
    <property type="entry name" value="D-GLUCURONYL C5-EPIMERASE"/>
    <property type="match status" value="1"/>
</dbReference>
<evidence type="ECO:0000256" key="10">
    <source>
        <dbReference type="ARBA" id="ARBA00023136"/>
    </source>
</evidence>
<comment type="caution">
    <text evidence="16">The sequence shown here is derived from an EMBL/GenBank/DDBJ whole genome shotgun (WGS) entry which is preliminary data.</text>
</comment>
<dbReference type="STRING" id="53326.A0A016TP51"/>
<dbReference type="InterPro" id="IPR059154">
    <property type="entry name" value="Glce_b_sandwich"/>
</dbReference>